<dbReference type="AlphaFoldDB" id="A0A199UGA6"/>
<organism evidence="2 3">
    <name type="scientific">Ananas comosus</name>
    <name type="common">Pineapple</name>
    <name type="synonym">Ananas ananas</name>
    <dbReference type="NCBI Taxonomy" id="4615"/>
    <lineage>
        <taxon>Eukaryota</taxon>
        <taxon>Viridiplantae</taxon>
        <taxon>Streptophyta</taxon>
        <taxon>Embryophyta</taxon>
        <taxon>Tracheophyta</taxon>
        <taxon>Spermatophyta</taxon>
        <taxon>Magnoliopsida</taxon>
        <taxon>Liliopsida</taxon>
        <taxon>Poales</taxon>
        <taxon>Bromeliaceae</taxon>
        <taxon>Bromelioideae</taxon>
        <taxon>Ananas</taxon>
    </lineage>
</organism>
<evidence type="ECO:0000256" key="1">
    <source>
        <dbReference type="SAM" id="MobiDB-lite"/>
    </source>
</evidence>
<dbReference type="EMBL" id="LSRQ01008299">
    <property type="protein sequence ID" value="OAY63902.1"/>
    <property type="molecule type" value="Genomic_DNA"/>
</dbReference>
<name>A0A199UGA6_ANACO</name>
<feature type="region of interest" description="Disordered" evidence="1">
    <location>
        <begin position="129"/>
        <end position="148"/>
    </location>
</feature>
<evidence type="ECO:0000313" key="3">
    <source>
        <dbReference type="Proteomes" id="UP000092600"/>
    </source>
</evidence>
<evidence type="ECO:0000313" key="2">
    <source>
        <dbReference type="EMBL" id="OAY63902.1"/>
    </source>
</evidence>
<sequence>MARWRFCSVLRLGFLHDHDGAVRVVSAVVTHAAQNSSTAIFKRNSSLAFATTPAAIALRSDSTNGNTSGAPALPQYPPNLISRNRITHKEILTLTLTLTLTLMRSKWLPGPARLTTLAGEGLAWTITRSIPDAAAPPPKKRRRVHPRA</sequence>
<accession>A0A199UGA6</accession>
<feature type="compositionally biased region" description="Basic residues" evidence="1">
    <location>
        <begin position="138"/>
        <end position="148"/>
    </location>
</feature>
<proteinExistence type="predicted"/>
<reference evidence="2 3" key="1">
    <citation type="journal article" date="2016" name="DNA Res.">
        <title>The draft genome of MD-2 pineapple using hybrid error correction of long reads.</title>
        <authorList>
            <person name="Redwan R.M."/>
            <person name="Saidin A."/>
            <person name="Kumar S.V."/>
        </authorList>
    </citation>
    <scope>NUCLEOTIDE SEQUENCE [LARGE SCALE GENOMIC DNA]</scope>
    <source>
        <strain evidence="3">cv. MD2</strain>
        <tissue evidence="2">Leaf</tissue>
    </source>
</reference>
<dbReference type="Proteomes" id="UP000092600">
    <property type="component" value="Unassembled WGS sequence"/>
</dbReference>
<protein>
    <submittedName>
        <fullName evidence="2">Uncharacterized protein</fullName>
    </submittedName>
</protein>
<gene>
    <name evidence="2" type="ORF">ACMD2_12486</name>
</gene>
<comment type="caution">
    <text evidence="2">The sequence shown here is derived from an EMBL/GenBank/DDBJ whole genome shotgun (WGS) entry which is preliminary data.</text>
</comment>